<feature type="compositionally biased region" description="Low complexity" evidence="4">
    <location>
        <begin position="575"/>
        <end position="585"/>
    </location>
</feature>
<feature type="domain" description="Ubiquitin-like protease family profile" evidence="5">
    <location>
        <begin position="1025"/>
        <end position="1198"/>
    </location>
</feature>
<protein>
    <submittedName>
        <fullName evidence="6">Ulp1 family isopeptidase</fullName>
    </submittedName>
</protein>
<dbReference type="PANTHER" id="PTHR46468">
    <property type="entry name" value="SENTRIN-SPECIFIC PROTEASE 8"/>
    <property type="match status" value="1"/>
</dbReference>
<name>A0ABV2DM16_9HYPH</name>
<dbReference type="InterPro" id="IPR038765">
    <property type="entry name" value="Papain-like_cys_pep_sf"/>
</dbReference>
<dbReference type="PANTHER" id="PTHR46468:SF1">
    <property type="entry name" value="SENTRIN-SPECIFIC PROTEASE 8"/>
    <property type="match status" value="1"/>
</dbReference>
<dbReference type="Pfam" id="PF02902">
    <property type="entry name" value="Peptidase_C48"/>
    <property type="match status" value="1"/>
</dbReference>
<feature type="region of interest" description="Disordered" evidence="4">
    <location>
        <begin position="1"/>
        <end position="92"/>
    </location>
</feature>
<feature type="compositionally biased region" description="Gly residues" evidence="4">
    <location>
        <begin position="82"/>
        <end position="92"/>
    </location>
</feature>
<comment type="caution">
    <text evidence="6">The sequence shown here is derived from an EMBL/GenBank/DDBJ whole genome shotgun (WGS) entry which is preliminary data.</text>
</comment>
<feature type="region of interest" description="Disordered" evidence="4">
    <location>
        <begin position="500"/>
        <end position="525"/>
    </location>
</feature>
<evidence type="ECO:0000313" key="7">
    <source>
        <dbReference type="Proteomes" id="UP001548832"/>
    </source>
</evidence>
<reference evidence="6 7" key="1">
    <citation type="submission" date="2024-06" db="EMBL/GenBank/DDBJ databases">
        <authorList>
            <person name="Kim D.-U."/>
        </authorList>
    </citation>
    <scope>NUCLEOTIDE SEQUENCE [LARGE SCALE GENOMIC DNA]</scope>
    <source>
        <strain evidence="6 7">KACC15460</strain>
    </source>
</reference>
<accession>A0ABV2DM16</accession>
<evidence type="ECO:0000256" key="4">
    <source>
        <dbReference type="SAM" id="MobiDB-lite"/>
    </source>
</evidence>
<evidence type="ECO:0000256" key="2">
    <source>
        <dbReference type="ARBA" id="ARBA00022801"/>
    </source>
</evidence>
<dbReference type="PROSITE" id="PS50600">
    <property type="entry name" value="ULP_PROTEASE"/>
    <property type="match status" value="1"/>
</dbReference>
<sequence length="1229" mass="133627">MDGSHFSPLQLSPFAPQEFAQQDADLRAQQQAGQQTGNASTQVRFERWLDELQLSSSDKGSAEAGSPDASPVERGGAIRSGDLGGLIGGPQRGGLFDSAGHSIDIPRAHLGGSTQVPSRSNLFSSTRYTSPSDVRPIMQTKDGENLGLWSRIKSGIGKAFRGCSEKSFGGSTSDTVISSKLRMDFAKRGREIEPYREDEELISMFRGAAVRDRLDPRNAANTASHLRGFSAYLHLRGWPPIAGRLNDESLDADAARYAEINQEIRSALRKLRAADAGQPVTDIRRRTMNLGLHPEDADFLERFKASARQLNIPEGTIKANISHVKKFAKWLCEKNKASMHSRLHEESLSSDVLQYKNHGGDPEDRLVSALTNLRRSAPGSEEIEQLGPGPHCMGRQALDPYPDDARLIKDATMQAVHDLGPGTTAKQRMPFNDQASRFRRFSDWLKREAKGNIFDRINGSQQHKEVLNQDLRDFQKYLGTRRGINLSFLRNYLQVVEPNAERPGSPVGGAWQPDSPQRPADSTSIWSLPSVPSDFDFPELPAPSGRAPSDIYGSLESLVHLNASTPHELRDDARSAPAPDVAAPSSSIRAATGYTGLGSLIGPGGRHTLDPYPDDARLIKDATTQALHDLGPGATAKQRTPFNDQASRFRRFSEWLKMKGRGNIVDRINGSQQQQEVLKQDMREFQKDLGTRRGINLTFLRNYLQVVEANAALELQARELLASPAGRAWQPDSSRGPADSTPTWSLPSLPSDFDFPELPSSSARAPAGTYSGLGTLSGIGSMVDLNAPTPHELRDDAHFAPAPDIAAPLSSAGAPAGTYSGLESLSGIGSMTDLNAPTPHELRDDAHFAPAPDVAAPSSSARAPAGTYSGLESLSGVGSIIDLNAPTPDELRDDAHFAPAPDIAAPLSSARAPAGTYSGLESLSGIGSMVDLNASTPHELRDDAHSTLPYVPPSSVGPSARAPDLLDVGEIVGEHWRHGSQLASELLSYILESYGLLPTRFGKATTFTIHGEVYAAKLEEADGRVHLIHHRVGPPTDGGGLLRLGDEQWLGDEHIAAGYNLLHDELHPELAARTRLVDPLVAHHLRLAAGADWLRAFRSIVHDRRGGSDTADYLFLPVNDASAADPHRRGMHWSLLLVDRSDRENPIAYHYDSYRPFHRTIAEEFAARLGADLQPVGMAQQQNGYDCGVFVLDGTRELARRLGEEPQPQRSLANLVTDRRALQERLSRI</sequence>
<gene>
    <name evidence="6" type="ORF">ABVQ20_29225</name>
</gene>
<organism evidence="6 7">
    <name type="scientific">Mesorhizobium shangrilense</name>
    <dbReference type="NCBI Taxonomy" id="460060"/>
    <lineage>
        <taxon>Bacteria</taxon>
        <taxon>Pseudomonadati</taxon>
        <taxon>Pseudomonadota</taxon>
        <taxon>Alphaproteobacteria</taxon>
        <taxon>Hyphomicrobiales</taxon>
        <taxon>Phyllobacteriaceae</taxon>
        <taxon>Mesorhizobium</taxon>
    </lineage>
</organism>
<keyword evidence="1" id="KW-0645">Protease</keyword>
<keyword evidence="7" id="KW-1185">Reference proteome</keyword>
<dbReference type="RefSeq" id="WP_354463195.1">
    <property type="nucleotide sequence ID" value="NZ_JBEWSZ010000003.1"/>
</dbReference>
<evidence type="ECO:0000256" key="1">
    <source>
        <dbReference type="ARBA" id="ARBA00022670"/>
    </source>
</evidence>
<dbReference type="SUPFAM" id="SSF54001">
    <property type="entry name" value="Cysteine proteinases"/>
    <property type="match status" value="1"/>
</dbReference>
<feature type="compositionally biased region" description="Polar residues" evidence="4">
    <location>
        <begin position="112"/>
        <end position="132"/>
    </location>
</feature>
<feature type="compositionally biased region" description="Low complexity" evidence="4">
    <location>
        <begin position="20"/>
        <end position="42"/>
    </location>
</feature>
<dbReference type="Gene3D" id="3.40.395.10">
    <property type="entry name" value="Adenoviral Proteinase, Chain A"/>
    <property type="match status" value="1"/>
</dbReference>
<dbReference type="InterPro" id="IPR003653">
    <property type="entry name" value="Peptidase_C48_C"/>
</dbReference>
<keyword evidence="3" id="KW-0788">Thiol protease</keyword>
<evidence type="ECO:0000259" key="5">
    <source>
        <dbReference type="PROSITE" id="PS50600"/>
    </source>
</evidence>
<proteinExistence type="predicted"/>
<dbReference type="InterPro" id="IPR044613">
    <property type="entry name" value="Nep1/2-like"/>
</dbReference>
<feature type="region of interest" description="Disordered" evidence="4">
    <location>
        <begin position="106"/>
        <end position="139"/>
    </location>
</feature>
<keyword evidence="2" id="KW-0378">Hydrolase</keyword>
<feature type="region of interest" description="Disordered" evidence="4">
    <location>
        <begin position="566"/>
        <end position="585"/>
    </location>
</feature>
<evidence type="ECO:0000256" key="3">
    <source>
        <dbReference type="ARBA" id="ARBA00022807"/>
    </source>
</evidence>
<feature type="compositionally biased region" description="Low complexity" evidence="4">
    <location>
        <begin position="740"/>
        <end position="751"/>
    </location>
</feature>
<dbReference type="EMBL" id="JBEWSZ010000003">
    <property type="protein sequence ID" value="MET2831069.1"/>
    <property type="molecule type" value="Genomic_DNA"/>
</dbReference>
<evidence type="ECO:0000313" key="6">
    <source>
        <dbReference type="EMBL" id="MET2831069.1"/>
    </source>
</evidence>
<feature type="region of interest" description="Disordered" evidence="4">
    <location>
        <begin position="726"/>
        <end position="767"/>
    </location>
</feature>
<dbReference type="Proteomes" id="UP001548832">
    <property type="component" value="Unassembled WGS sequence"/>
</dbReference>